<keyword evidence="1" id="KW-0175">Coiled coil</keyword>
<sequence>MPGAREPRESPTGIALPGIGKSEPEARPPEGRRPQPPEGTRGSEGKSLPLPGIGKGEPEARPPEGRRHQPPEGTRGSEGKSLQPSEGERGSEGKSLQPSSGERPGGKIPRGPEGGRGPEGKGAGDRPNRDGHQPEATGTAIPGIGKPEAESRPGEGKRLRQPETGRMPDGATPRSHATPGGAEFKGTGVPESRGHEPVRERRGDRDRAAPTPASSLQVTPQTAVIPQKDHAGWTLKHHRDDGAEVRVRAHALPDGRRQVTAYQNFKDPETGRRTRVYQDGRRVIHGADFVTRSAPGRPTLTIHDNGLREAYLPNKKRFFEEKFATRRDQRGHEHRIIHRTVHARFTSGRIVMLPQPVIWTYAVVPVRQVEVYLYDPQPFQPTVYTLFTDPLPSPIEVTPSCIICPPPLVSYHDTIEVYRNPLELLIDWLLAGAVDDGYTSIAPVSASYDDPQVNQLNATVASLRQELTDVSASNQALRHELEDQRIRLDLLEESPDPAREMERAPLPVPEPVRKQFSKQVKQDLLDHQEKRPLSLAQILDSREPEAYIFQVSETLEATEIGSNEECALSTGDLVRFDQVPEEGQPAARVRVITSKASSCPANSVVNVSLWDLQEMLNSYRQRLEATMEKVQQEVQPSQTR</sequence>
<protein>
    <submittedName>
        <fullName evidence="3">Uncharacterized protein</fullName>
    </submittedName>
</protein>
<evidence type="ECO:0000313" key="4">
    <source>
        <dbReference type="Proteomes" id="UP001628193"/>
    </source>
</evidence>
<feature type="compositionally biased region" description="Basic and acidic residues" evidence="2">
    <location>
        <begin position="56"/>
        <end position="78"/>
    </location>
</feature>
<feature type="compositionally biased region" description="Basic and acidic residues" evidence="2">
    <location>
        <begin position="22"/>
        <end position="35"/>
    </location>
</feature>
<organism evidence="3 4">
    <name type="scientific">Candidatus Magnetaquiglobus chichijimensis</name>
    <dbReference type="NCBI Taxonomy" id="3141448"/>
    <lineage>
        <taxon>Bacteria</taxon>
        <taxon>Pseudomonadati</taxon>
        <taxon>Pseudomonadota</taxon>
        <taxon>Magnetococcia</taxon>
        <taxon>Magnetococcales</taxon>
        <taxon>Candidatus Magnetaquicoccaceae</taxon>
        <taxon>Candidatus Magnetaquiglobus</taxon>
    </lineage>
</organism>
<dbReference type="Proteomes" id="UP001628193">
    <property type="component" value="Unassembled WGS sequence"/>
</dbReference>
<keyword evidence="4" id="KW-1185">Reference proteome</keyword>
<evidence type="ECO:0000256" key="2">
    <source>
        <dbReference type="SAM" id="MobiDB-lite"/>
    </source>
</evidence>
<reference evidence="3 4" key="1">
    <citation type="submission" date="2024-05" db="EMBL/GenBank/DDBJ databases">
        <authorList>
            <consortium name="Candidatus Magnetaquicoccaceae bacterium FCR-1 genome sequencing consortium"/>
            <person name="Shimoshige H."/>
            <person name="Shimamura S."/>
            <person name="Taoka A."/>
            <person name="Kobayashi H."/>
            <person name="Maekawa T."/>
        </authorList>
    </citation>
    <scope>NUCLEOTIDE SEQUENCE [LARGE SCALE GENOMIC DNA]</scope>
    <source>
        <strain evidence="3 4">FCR-1</strain>
    </source>
</reference>
<evidence type="ECO:0000313" key="3">
    <source>
        <dbReference type="EMBL" id="GAB0056869.1"/>
    </source>
</evidence>
<feature type="compositionally biased region" description="Polar residues" evidence="2">
    <location>
        <begin position="212"/>
        <end position="222"/>
    </location>
</feature>
<reference evidence="3 4" key="2">
    <citation type="submission" date="2024-09" db="EMBL/GenBank/DDBJ databases">
        <title>Draft genome sequence of Candidatus Magnetaquicoccaceae bacterium FCR-1.</title>
        <authorList>
            <person name="Shimoshige H."/>
            <person name="Shimamura S."/>
            <person name="Taoka A."/>
            <person name="Kobayashi H."/>
            <person name="Maekawa T."/>
        </authorList>
    </citation>
    <scope>NUCLEOTIDE SEQUENCE [LARGE SCALE GENOMIC DNA]</scope>
    <source>
        <strain evidence="3 4">FCR-1</strain>
    </source>
</reference>
<feature type="compositionally biased region" description="Basic and acidic residues" evidence="2">
    <location>
        <begin position="192"/>
        <end position="208"/>
    </location>
</feature>
<accession>A0ABQ0C7K7</accession>
<feature type="coiled-coil region" evidence="1">
    <location>
        <begin position="453"/>
        <end position="494"/>
    </location>
</feature>
<comment type="caution">
    <text evidence="3">The sequence shown here is derived from an EMBL/GenBank/DDBJ whole genome shotgun (WGS) entry which is preliminary data.</text>
</comment>
<feature type="compositionally biased region" description="Basic and acidic residues" evidence="2">
    <location>
        <begin position="147"/>
        <end position="163"/>
    </location>
</feature>
<name>A0ABQ0C7K7_9PROT</name>
<dbReference type="EMBL" id="BAAFGK010000004">
    <property type="protein sequence ID" value="GAB0056869.1"/>
    <property type="molecule type" value="Genomic_DNA"/>
</dbReference>
<dbReference type="RefSeq" id="WP_420904588.1">
    <property type="nucleotide sequence ID" value="NZ_BAAFGK010000004.1"/>
</dbReference>
<feature type="compositionally biased region" description="Basic and acidic residues" evidence="2">
    <location>
        <begin position="116"/>
        <end position="133"/>
    </location>
</feature>
<evidence type="ECO:0000256" key="1">
    <source>
        <dbReference type="SAM" id="Coils"/>
    </source>
</evidence>
<proteinExistence type="predicted"/>
<gene>
    <name evidence="3" type="ORF">SIID45300_01184</name>
</gene>
<feature type="region of interest" description="Disordered" evidence="2">
    <location>
        <begin position="1"/>
        <end position="222"/>
    </location>
</feature>